<keyword evidence="1" id="KW-0472">Membrane</keyword>
<reference evidence="2 3" key="1">
    <citation type="submission" date="2019-11" db="EMBL/GenBank/DDBJ databases">
        <authorList>
            <person name="Zheng R.K."/>
            <person name="Sun C.M."/>
        </authorList>
    </citation>
    <scope>NUCLEOTIDE SEQUENCE [LARGE SCALE GENOMIC DNA]</scope>
    <source>
        <strain evidence="2 3">WC007</strain>
    </source>
</reference>
<dbReference type="PANTHER" id="PTHR40394">
    <property type="entry name" value="LIPOPROTEIN-RELATED"/>
    <property type="match status" value="1"/>
</dbReference>
<evidence type="ECO:0000313" key="2">
    <source>
        <dbReference type="EMBL" id="QGY45342.1"/>
    </source>
</evidence>
<sequence>MPVMNKEKYMLGVFNDEDSLVEAFEKVKARGILPVEVYTPYPIHEILEGMEKKTRITHAAFFYGLFAALGILGFLYYAAVIDWPLQYGGKPFNSFPSFIVVTIVATILSITLLTLFTFSVRAKIFPGKKAEIFHERATDDKFVMVLDKDSLGENAAEIDSIIKEHGKIE</sequence>
<dbReference type="Proteomes" id="UP000428260">
    <property type="component" value="Chromosome"/>
</dbReference>
<keyword evidence="3" id="KW-1185">Reference proteome</keyword>
<dbReference type="EMBL" id="CP046401">
    <property type="protein sequence ID" value="QGY45342.1"/>
    <property type="molecule type" value="Genomic_DNA"/>
</dbReference>
<accession>A0A6I6JYS6</accession>
<evidence type="ECO:0000313" key="3">
    <source>
        <dbReference type="Proteomes" id="UP000428260"/>
    </source>
</evidence>
<feature type="transmembrane region" description="Helical" evidence="1">
    <location>
        <begin position="98"/>
        <end position="120"/>
    </location>
</feature>
<feature type="transmembrane region" description="Helical" evidence="1">
    <location>
        <begin position="60"/>
        <end position="78"/>
    </location>
</feature>
<dbReference type="InterPro" id="IPR021776">
    <property type="entry name" value="ActD"/>
</dbReference>
<gene>
    <name evidence="2" type="ORF">GM418_17170</name>
</gene>
<dbReference type="Pfam" id="PF11821">
    <property type="entry name" value="ActD"/>
    <property type="match status" value="1"/>
</dbReference>
<organism evidence="2 3">
    <name type="scientific">Maribellus comscasis</name>
    <dbReference type="NCBI Taxonomy" id="2681766"/>
    <lineage>
        <taxon>Bacteria</taxon>
        <taxon>Pseudomonadati</taxon>
        <taxon>Bacteroidota</taxon>
        <taxon>Bacteroidia</taxon>
        <taxon>Marinilabiliales</taxon>
        <taxon>Prolixibacteraceae</taxon>
        <taxon>Maribellus</taxon>
    </lineage>
</organism>
<keyword evidence="1" id="KW-0812">Transmembrane</keyword>
<dbReference type="PANTHER" id="PTHR40394:SF2">
    <property type="entry name" value="QUINOL:CYTOCHROME C OXIDOREDUCTASE MEMBRANE PROTEIN"/>
    <property type="match status" value="1"/>
</dbReference>
<proteinExistence type="predicted"/>
<dbReference type="AlphaFoldDB" id="A0A6I6JYS6"/>
<keyword evidence="1" id="KW-1133">Transmembrane helix</keyword>
<evidence type="ECO:0000256" key="1">
    <source>
        <dbReference type="SAM" id="Phobius"/>
    </source>
</evidence>
<protein>
    <submittedName>
        <fullName evidence="2">DUF3341 domain-containing protein</fullName>
    </submittedName>
</protein>
<dbReference type="KEGG" id="mcos:GM418_17170"/>
<name>A0A6I6JYS6_9BACT</name>